<dbReference type="GO" id="GO:0004143">
    <property type="term" value="F:ATP-dependent diacylglycerol kinase activity"/>
    <property type="evidence" value="ECO:0007669"/>
    <property type="project" value="TreeGrafter"/>
</dbReference>
<dbReference type="PANTHER" id="PTHR12358">
    <property type="entry name" value="SPHINGOSINE KINASE"/>
    <property type="match status" value="1"/>
</dbReference>
<dbReference type="AlphaFoldDB" id="A0A0J9BTE7"/>
<dbReference type="Gene3D" id="3.40.50.10330">
    <property type="entry name" value="Probable inorganic polyphosphate/atp-NAD kinase, domain 1"/>
    <property type="match status" value="1"/>
</dbReference>
<dbReference type="Pfam" id="PF00781">
    <property type="entry name" value="DAGK_cat"/>
    <property type="match status" value="1"/>
</dbReference>
<comment type="caution">
    <text evidence="4">The sequence shown here is derived from an EMBL/GenBank/DDBJ whole genome shotgun (WGS) entry which is preliminary data.</text>
</comment>
<comment type="similarity">
    <text evidence="2">Belongs to the diacylglycerol/lipid kinase family.</text>
</comment>
<gene>
    <name evidence="4" type="ORF">HMPREF9470_04446</name>
</gene>
<evidence type="ECO:0000256" key="2">
    <source>
        <dbReference type="ARBA" id="ARBA00005983"/>
    </source>
</evidence>
<dbReference type="InterPro" id="IPR001206">
    <property type="entry name" value="Diacylglycerol_kinase_cat_dom"/>
</dbReference>
<evidence type="ECO:0000256" key="1">
    <source>
        <dbReference type="ARBA" id="ARBA00001946"/>
    </source>
</evidence>
<evidence type="ECO:0000313" key="5">
    <source>
        <dbReference type="Proteomes" id="UP000037392"/>
    </source>
</evidence>
<dbReference type="PANTHER" id="PTHR12358:SF107">
    <property type="entry name" value="LIPID KINASE BMRU-RELATED"/>
    <property type="match status" value="1"/>
</dbReference>
<dbReference type="GO" id="GO:0005886">
    <property type="term" value="C:plasma membrane"/>
    <property type="evidence" value="ECO:0007669"/>
    <property type="project" value="TreeGrafter"/>
</dbReference>
<dbReference type="SMART" id="SM00046">
    <property type="entry name" value="DAGKc"/>
    <property type="match status" value="1"/>
</dbReference>
<dbReference type="InterPro" id="IPR005218">
    <property type="entry name" value="Diacylglycerol/lipid_kinase"/>
</dbReference>
<dbReference type="GO" id="GO:0005524">
    <property type="term" value="F:ATP binding"/>
    <property type="evidence" value="ECO:0007669"/>
    <property type="project" value="InterPro"/>
</dbReference>
<dbReference type="Gene3D" id="2.60.200.40">
    <property type="match status" value="1"/>
</dbReference>
<dbReference type="OrthoDB" id="142078at2"/>
<dbReference type="EMBL" id="ADLK01000032">
    <property type="protein sequence ID" value="KMW16008.1"/>
    <property type="molecule type" value="Genomic_DNA"/>
</dbReference>
<feature type="domain" description="DAGKc" evidence="3">
    <location>
        <begin position="1"/>
        <end position="130"/>
    </location>
</feature>
<sequence length="296" mass="33443">MKKMLFVFNPRSGKEQIKGHLMEILDIFTRAGYEIRVHVTQKQSDAVEVVHRYGNRVDLVVCSGGDGTLNETVSGMMKLKKLPLLGYIPAGSTNDFASSLEIPKRMPQAASDIMEGKPFAVDIGTFCHDRYFMYIAAFGAFTEVSYLTSQDRKNLLGHQAYMIEGVKSLAGLKPYRMKVEWEDQVLEEDFAFGMVTNTRSVGGFKGLVNQSVALNDGLFEVLLIRMPRTPVDLSNIVSYMFLKEEPNEYVYKFKTSSIRMTSEWGVDWVLDGEYGGTRTEVNIGNLKERIQILLKK</sequence>
<evidence type="ECO:0000313" key="4">
    <source>
        <dbReference type="EMBL" id="KMW16008.1"/>
    </source>
</evidence>
<name>A0A0J9BTE7_9FIRM</name>
<dbReference type="PROSITE" id="PS50146">
    <property type="entry name" value="DAGK"/>
    <property type="match status" value="1"/>
</dbReference>
<protein>
    <recommendedName>
        <fullName evidence="3">DAGKc domain-containing protein</fullName>
    </recommendedName>
</protein>
<accession>A0A0J9BTE7</accession>
<dbReference type="GeneID" id="93163788"/>
<dbReference type="Proteomes" id="UP000037392">
    <property type="component" value="Unassembled WGS sequence"/>
</dbReference>
<dbReference type="RefSeq" id="WP_007870077.1">
    <property type="nucleotide sequence ID" value="NZ_KQ235882.1"/>
</dbReference>
<comment type="cofactor">
    <cofactor evidence="1">
        <name>Mg(2+)</name>
        <dbReference type="ChEBI" id="CHEBI:18420"/>
    </cofactor>
</comment>
<evidence type="ECO:0000259" key="3">
    <source>
        <dbReference type="PROSITE" id="PS50146"/>
    </source>
</evidence>
<dbReference type="InterPro" id="IPR016064">
    <property type="entry name" value="NAD/diacylglycerol_kinase_sf"/>
</dbReference>
<dbReference type="GO" id="GO:0008654">
    <property type="term" value="P:phospholipid biosynthetic process"/>
    <property type="evidence" value="ECO:0007669"/>
    <property type="project" value="InterPro"/>
</dbReference>
<organism evidence="4 5">
    <name type="scientific">[Clostridium] citroniae WAL-19142</name>
    <dbReference type="NCBI Taxonomy" id="742734"/>
    <lineage>
        <taxon>Bacteria</taxon>
        <taxon>Bacillati</taxon>
        <taxon>Bacillota</taxon>
        <taxon>Clostridia</taxon>
        <taxon>Lachnospirales</taxon>
        <taxon>Lachnospiraceae</taxon>
        <taxon>Enterocloster</taxon>
    </lineage>
</organism>
<dbReference type="NCBIfam" id="TIGR00147">
    <property type="entry name" value="YegS/Rv2252/BmrU family lipid kinase"/>
    <property type="match status" value="1"/>
</dbReference>
<dbReference type="InterPro" id="IPR017438">
    <property type="entry name" value="ATP-NAD_kinase_N"/>
</dbReference>
<proteinExistence type="inferred from homology"/>
<dbReference type="SUPFAM" id="SSF111331">
    <property type="entry name" value="NAD kinase/diacylglycerol kinase-like"/>
    <property type="match status" value="1"/>
</dbReference>
<dbReference type="PATRIC" id="fig|742734.4.peg.4767"/>
<dbReference type="InterPro" id="IPR050187">
    <property type="entry name" value="Lipid_Phosphate_FormReg"/>
</dbReference>
<reference evidence="4 5" key="1">
    <citation type="submission" date="2011-04" db="EMBL/GenBank/DDBJ databases">
        <title>The Genome Sequence of Clostridium citroniae WAL-19142.</title>
        <authorList>
            <consortium name="The Broad Institute Genome Sequencing Platform"/>
            <person name="Earl A."/>
            <person name="Ward D."/>
            <person name="Feldgarden M."/>
            <person name="Gevers D."/>
            <person name="Warren Y.A."/>
            <person name="Tyrrell K.L."/>
            <person name="Citron D.M."/>
            <person name="Goldstein E.J."/>
            <person name="Daigneault M."/>
            <person name="Allen-Vercoe E."/>
            <person name="Young S.K."/>
            <person name="Zeng Q."/>
            <person name="Gargeya S."/>
            <person name="Fitzgerald M."/>
            <person name="Haas B."/>
            <person name="Abouelleil A."/>
            <person name="Alvarado L."/>
            <person name="Arachchi H.M."/>
            <person name="Berlin A."/>
            <person name="Brown A."/>
            <person name="Chapman S.B."/>
            <person name="Chen Z."/>
            <person name="Dunbar C."/>
            <person name="Freedman E."/>
            <person name="Gearin G."/>
            <person name="Gellesch M."/>
            <person name="Goldberg J."/>
            <person name="Griggs A."/>
            <person name="Gujja S."/>
            <person name="Heilman E.R."/>
            <person name="Heiman D."/>
            <person name="Howarth C."/>
            <person name="Larson L."/>
            <person name="Lui A."/>
            <person name="MacDonald P.J."/>
            <person name="Mehta T."/>
            <person name="Montmayeur A."/>
            <person name="Murphy C."/>
            <person name="Neiman D."/>
            <person name="Pearson M."/>
            <person name="Priest M."/>
            <person name="Roberts A."/>
            <person name="Saif S."/>
            <person name="Shea T."/>
            <person name="Shenoy N."/>
            <person name="Sisk P."/>
            <person name="Stolte C."/>
            <person name="Sykes S."/>
            <person name="White J."/>
            <person name="Yandava C."/>
            <person name="Wortman J."/>
            <person name="Nusbaum C."/>
            <person name="Birren B."/>
        </authorList>
    </citation>
    <scope>NUCLEOTIDE SEQUENCE [LARGE SCALE GENOMIC DNA]</scope>
    <source>
        <strain evidence="4 5">WAL-19142</strain>
    </source>
</reference>